<evidence type="ECO:0000256" key="3">
    <source>
        <dbReference type="ARBA" id="ARBA00022692"/>
    </source>
</evidence>
<dbReference type="Proteomes" id="UP000261011">
    <property type="component" value="Unassembled WGS sequence"/>
</dbReference>
<feature type="transmembrane region" description="Helical" evidence="8">
    <location>
        <begin position="436"/>
        <end position="460"/>
    </location>
</feature>
<feature type="transmembrane region" description="Helical" evidence="8">
    <location>
        <begin position="156"/>
        <end position="174"/>
    </location>
</feature>
<keyword evidence="5 8" id="KW-0573">Peptidoglycan synthesis</keyword>
<dbReference type="GO" id="GO:0071555">
    <property type="term" value="P:cell wall organization"/>
    <property type="evidence" value="ECO:0007669"/>
    <property type="project" value="UniProtKB-UniRule"/>
</dbReference>
<comment type="subcellular location">
    <subcellularLocation>
        <location evidence="1 8">Cell membrane</location>
        <topology evidence="1 8">Multi-pass membrane protein</topology>
    </subcellularLocation>
</comment>
<dbReference type="Pfam" id="PF03023">
    <property type="entry name" value="MurJ"/>
    <property type="match status" value="1"/>
</dbReference>
<dbReference type="GO" id="GO:0005886">
    <property type="term" value="C:plasma membrane"/>
    <property type="evidence" value="ECO:0007669"/>
    <property type="project" value="UniProtKB-SubCell"/>
</dbReference>
<keyword evidence="2 8" id="KW-1003">Cell membrane</keyword>
<keyword evidence="3 8" id="KW-0812">Transmembrane</keyword>
<feature type="transmembrane region" description="Helical" evidence="8">
    <location>
        <begin position="124"/>
        <end position="144"/>
    </location>
</feature>
<dbReference type="PIRSF" id="PIRSF002869">
    <property type="entry name" value="MviN"/>
    <property type="match status" value="1"/>
</dbReference>
<name>A0A3E2TKK0_9FIRM</name>
<dbReference type="HAMAP" id="MF_02078">
    <property type="entry name" value="MurJ_MviN"/>
    <property type="match status" value="1"/>
</dbReference>
<feature type="transmembrane region" description="Helical" evidence="8">
    <location>
        <begin position="84"/>
        <end position="104"/>
    </location>
</feature>
<comment type="similarity">
    <text evidence="8 9">Belongs to the MurJ/MviN family.</text>
</comment>
<feature type="transmembrane region" description="Helical" evidence="8">
    <location>
        <begin position="260"/>
        <end position="285"/>
    </location>
</feature>
<sequence>MGQTTIVLMILTVISKIFGFVRESVMASYIGAGELKSIYTTAITIPTFIMGISTTGIVSGYIPIYNKVNSEKGEAAANDFTNNLLNILMVFGSIAFVFSFIFARPISKLFSPGLAGDSLALATSFTRIICLSIFPFLYSSVIRGFLNIKDNFTDPIFTPIIEDIILIISIALTAKIENSYILIIGALLANIIQFIRFPFVSKKLGFTYYRRVNFKDSYVKYLMVLIIPIIISSAADQLSIIVDNSVASAFFGESSVSKIFYAKTMLGFIMGVVTMSVTSVAFPLIAKLAQEDKIEDMKKEVGSAVVIAMILVIPATLGMMVLSTPIIKIAFERNAFTSVDTTIVANLMSVYAPYIIFTTIINILSIAFYSVRESRLPVVIVLGQQVLNLILNFIFIKLLGLNGLALATSASTAVGSICMLIAFYKRFGKLKESKNILAIIKILLSSVVMIFTANLIYNILLSNNSFGISLLVSVLLAIIVYLVCIWFAKIDIVDGIKENLNYRLKGEK</sequence>
<evidence type="ECO:0000256" key="5">
    <source>
        <dbReference type="ARBA" id="ARBA00022984"/>
    </source>
</evidence>
<feature type="transmembrane region" description="Helical" evidence="8">
    <location>
        <begin position="43"/>
        <end position="64"/>
    </location>
</feature>
<dbReference type="RefSeq" id="WP_117520012.1">
    <property type="nucleotide sequence ID" value="NZ_QVEU01000001.1"/>
</dbReference>
<evidence type="ECO:0000256" key="8">
    <source>
        <dbReference type="HAMAP-Rule" id="MF_02078"/>
    </source>
</evidence>
<organism evidence="10 11">
    <name type="scientific">Anaerococcus nagyae</name>
    <dbReference type="NCBI Taxonomy" id="1755241"/>
    <lineage>
        <taxon>Bacteria</taxon>
        <taxon>Bacillati</taxon>
        <taxon>Bacillota</taxon>
        <taxon>Tissierellia</taxon>
        <taxon>Tissierellales</taxon>
        <taxon>Peptoniphilaceae</taxon>
        <taxon>Anaerococcus</taxon>
    </lineage>
</organism>
<dbReference type="PRINTS" id="PR01806">
    <property type="entry name" value="VIRFACTRMVIN"/>
</dbReference>
<dbReference type="AlphaFoldDB" id="A0A3E2TKK0"/>
<evidence type="ECO:0000313" key="11">
    <source>
        <dbReference type="Proteomes" id="UP000261011"/>
    </source>
</evidence>
<keyword evidence="6 8" id="KW-1133">Transmembrane helix</keyword>
<gene>
    <name evidence="8 10" type="primary">murJ</name>
    <name evidence="10" type="ORF">DXA39_00390</name>
</gene>
<feature type="transmembrane region" description="Helical" evidence="8">
    <location>
        <begin position="180"/>
        <end position="200"/>
    </location>
</feature>
<feature type="transmembrane region" description="Helical" evidence="8">
    <location>
        <begin position="466"/>
        <end position="488"/>
    </location>
</feature>
<dbReference type="EMBL" id="QVEU01000001">
    <property type="protein sequence ID" value="RGB77947.1"/>
    <property type="molecule type" value="Genomic_DNA"/>
</dbReference>
<evidence type="ECO:0000256" key="7">
    <source>
        <dbReference type="ARBA" id="ARBA00023136"/>
    </source>
</evidence>
<accession>A0A3E2TKK0</accession>
<evidence type="ECO:0000256" key="2">
    <source>
        <dbReference type="ARBA" id="ARBA00022475"/>
    </source>
</evidence>
<dbReference type="NCBIfam" id="TIGR01695">
    <property type="entry name" value="murJ_mviN"/>
    <property type="match status" value="1"/>
</dbReference>
<dbReference type="PANTHER" id="PTHR47019">
    <property type="entry name" value="LIPID II FLIPPASE MURJ"/>
    <property type="match status" value="1"/>
</dbReference>
<keyword evidence="4 8" id="KW-0133">Cell shape</keyword>
<evidence type="ECO:0000256" key="6">
    <source>
        <dbReference type="ARBA" id="ARBA00022989"/>
    </source>
</evidence>
<dbReference type="OrthoDB" id="9804143at2"/>
<keyword evidence="8 9" id="KW-0961">Cell wall biogenesis/degradation</keyword>
<dbReference type="GO" id="GO:0009252">
    <property type="term" value="P:peptidoglycan biosynthetic process"/>
    <property type="evidence" value="ECO:0007669"/>
    <property type="project" value="UniProtKB-UniRule"/>
</dbReference>
<evidence type="ECO:0000256" key="4">
    <source>
        <dbReference type="ARBA" id="ARBA00022960"/>
    </source>
</evidence>
<comment type="function">
    <text evidence="8 9">Involved in peptidoglycan biosynthesis. Transports lipid-linked peptidoglycan precursors from the inner to the outer leaflet of the cytoplasmic membrane.</text>
</comment>
<keyword evidence="8 9" id="KW-0813">Transport</keyword>
<proteinExistence type="inferred from homology"/>
<dbReference type="GO" id="GO:0034204">
    <property type="term" value="P:lipid translocation"/>
    <property type="evidence" value="ECO:0007669"/>
    <property type="project" value="TreeGrafter"/>
</dbReference>
<feature type="transmembrane region" description="Helical" evidence="8">
    <location>
        <begin position="378"/>
        <end position="398"/>
    </location>
</feature>
<evidence type="ECO:0000256" key="1">
    <source>
        <dbReference type="ARBA" id="ARBA00004651"/>
    </source>
</evidence>
<comment type="caution">
    <text evidence="10">The sequence shown here is derived from an EMBL/GenBank/DDBJ whole genome shotgun (WGS) entry which is preliminary data.</text>
</comment>
<dbReference type="CDD" id="cd13123">
    <property type="entry name" value="MATE_MurJ_like"/>
    <property type="match status" value="1"/>
</dbReference>
<evidence type="ECO:0000256" key="9">
    <source>
        <dbReference type="PIRNR" id="PIRNR002869"/>
    </source>
</evidence>
<reference evidence="10 11" key="1">
    <citation type="submission" date="2018-08" db="EMBL/GenBank/DDBJ databases">
        <title>A genome reference for cultivated species of the human gut microbiota.</title>
        <authorList>
            <person name="Zou Y."/>
            <person name="Xue W."/>
            <person name="Luo G."/>
        </authorList>
    </citation>
    <scope>NUCLEOTIDE SEQUENCE [LARGE SCALE GENOMIC DNA]</scope>
    <source>
        <strain evidence="10 11">OF01-3</strain>
    </source>
</reference>
<dbReference type="InterPro" id="IPR051050">
    <property type="entry name" value="Lipid_II_flippase_MurJ/MviN"/>
</dbReference>
<evidence type="ECO:0000313" key="10">
    <source>
        <dbReference type="EMBL" id="RGB77947.1"/>
    </source>
</evidence>
<comment type="pathway">
    <text evidence="8">Cell wall biogenesis; peptidoglycan biosynthesis.</text>
</comment>
<dbReference type="PANTHER" id="PTHR47019:SF1">
    <property type="entry name" value="LIPID II FLIPPASE MURJ"/>
    <property type="match status" value="1"/>
</dbReference>
<protein>
    <recommendedName>
        <fullName evidence="8">Probable lipid II flippase MurJ</fullName>
    </recommendedName>
</protein>
<feature type="transmembrane region" description="Helical" evidence="8">
    <location>
        <begin position="351"/>
        <end position="371"/>
    </location>
</feature>
<dbReference type="UniPathway" id="UPA00219"/>
<feature type="transmembrane region" description="Helical" evidence="8">
    <location>
        <begin position="221"/>
        <end position="240"/>
    </location>
</feature>
<dbReference type="GO" id="GO:0015648">
    <property type="term" value="F:lipid-linked peptidoglycan transporter activity"/>
    <property type="evidence" value="ECO:0007669"/>
    <property type="project" value="UniProtKB-UniRule"/>
</dbReference>
<keyword evidence="7 8" id="KW-0472">Membrane</keyword>
<dbReference type="InterPro" id="IPR004268">
    <property type="entry name" value="MurJ"/>
</dbReference>
<dbReference type="GO" id="GO:0008360">
    <property type="term" value="P:regulation of cell shape"/>
    <property type="evidence" value="ECO:0007669"/>
    <property type="project" value="UniProtKB-UniRule"/>
</dbReference>
<feature type="transmembrane region" description="Helical" evidence="8">
    <location>
        <begin position="404"/>
        <end position="424"/>
    </location>
</feature>
<keyword evidence="11" id="KW-1185">Reference proteome</keyword>
<feature type="transmembrane region" description="Helical" evidence="8">
    <location>
        <begin position="305"/>
        <end position="331"/>
    </location>
</feature>